<name>A0A2N5X045_9GAMM</name>
<dbReference type="Gene3D" id="3.40.50.300">
    <property type="entry name" value="P-loop containing nucleotide triphosphate hydrolases"/>
    <property type="match status" value="2"/>
</dbReference>
<dbReference type="AlphaFoldDB" id="A0A2N5X045"/>
<dbReference type="SUPFAM" id="SSF52540">
    <property type="entry name" value="P-loop containing nucleoside triphosphate hydrolases"/>
    <property type="match status" value="1"/>
</dbReference>
<sequence length="895" mass="100712">MKKQPLTRREADQGYKRERSFVDFLPWVEYLDDHEAVLLEDGRSVGAVFEINPIGTAGRTQEHLASVRDTLEEALADSFEEYDRSPWIIQTYTFDDTQIEGMVDRIRDYATPDARDSQYTAAYMEVLREHYTGITREGGLFVDNTVTQAPWGGMRRRNYMVIYRKLVSARGRRKHDIEDGDLDASLVNLNEVLEKFTHALKPSGASLRRLNGAEFHDWLLDFFNPSSSLFGGDRKAFLAATRTQDDTLPYGDQFAESLFYDYPRSDKEQGCWWFGASALRCISIDGIRRRPFVGHVTGETKRGDATNALMDMLPAGSVFASTIVVIPQDTLEGHIDDIDESAIGDNSESIQVRKDCIRAREILGERHKMYRAQYAVYLRGQTIRELDERTNAVRSRLLNYGFRAIAPRDDFTALDAVIRNLPMVYDADRDAREGWRGAQITVVQHIANLSCLFGRSRGTGNPGIAMFNRGGEPLYFDPLNSADRQKNAHMLVLGPSGAGKSATLVSMLAHVMAVHRPRLFVIEAGNSFGLLGDWYASQGLTVNRVALKPGSGVSLSPFQDAHSVLDERPVFEPDEDMDEDDSRDIMGEMEIVAQLMITGGEAREAARMTRSDRRMIRDAILSAAAITQRQGRPTLTQDVRDAFYTMSRGDEYESDVRRRLREMGDAIGLFCDGFSGELFNNAGTAWKEADVTIIDLATFAREGYEAHLAISVVSCLNMINNIAERDQFGAREIVVTIDEAHIVTTNPLLAPFLVKIVKMWRKLGAWLWSATQNMEDYPDAAKKMLNMVEWWLCLVMPKEEVEAIARFRRVDDAQRDMLLSASKAPGQYTEGVVMSEVTESIFRNVPPSLMLALAQTEKHEKAHRMALMREHGISEVEAAIQVAKEIDVARGIRDA</sequence>
<proteinExistence type="predicted"/>
<dbReference type="EMBL" id="PKUS01000023">
    <property type="protein sequence ID" value="PLW67852.1"/>
    <property type="molecule type" value="Genomic_DNA"/>
</dbReference>
<gene>
    <name evidence="1" type="ORF">C0039_15230</name>
</gene>
<evidence type="ECO:0000313" key="2">
    <source>
        <dbReference type="Proteomes" id="UP000235005"/>
    </source>
</evidence>
<evidence type="ECO:0000313" key="1">
    <source>
        <dbReference type="EMBL" id="PLW67852.1"/>
    </source>
</evidence>
<dbReference type="NCBIfam" id="TIGR03744">
    <property type="entry name" value="traC_PFL_4706"/>
    <property type="match status" value="1"/>
</dbReference>
<dbReference type="InterPro" id="IPR027417">
    <property type="entry name" value="P-loop_NTPase"/>
</dbReference>
<comment type="caution">
    <text evidence="1">The sequence shown here is derived from an EMBL/GenBank/DDBJ whole genome shotgun (WGS) entry which is preliminary data.</text>
</comment>
<organism evidence="1 2">
    <name type="scientific">Pseudohalioglobus lutimaris</name>
    <dbReference type="NCBI Taxonomy" id="1737061"/>
    <lineage>
        <taxon>Bacteria</taxon>
        <taxon>Pseudomonadati</taxon>
        <taxon>Pseudomonadota</taxon>
        <taxon>Gammaproteobacteria</taxon>
        <taxon>Cellvibrionales</taxon>
        <taxon>Halieaceae</taxon>
        <taxon>Pseudohalioglobus</taxon>
    </lineage>
</organism>
<dbReference type="Pfam" id="PF11130">
    <property type="entry name" value="TraC_F_IV"/>
    <property type="match status" value="1"/>
</dbReference>
<dbReference type="Proteomes" id="UP000235005">
    <property type="component" value="Unassembled WGS sequence"/>
</dbReference>
<protein>
    <submittedName>
        <fullName evidence="1">Conjugative transfer ATPase</fullName>
    </submittedName>
</protein>
<reference evidence="1 2" key="1">
    <citation type="submission" date="2018-01" db="EMBL/GenBank/DDBJ databases">
        <title>The draft genome sequence of Halioglobus lutimaris HF004.</title>
        <authorList>
            <person name="Du Z.-J."/>
            <person name="Shi M.-J."/>
        </authorList>
    </citation>
    <scope>NUCLEOTIDE SEQUENCE [LARGE SCALE GENOMIC DNA]</scope>
    <source>
        <strain evidence="1 2">HF004</strain>
    </source>
</reference>
<dbReference type="PANTHER" id="PTHR30121">
    <property type="entry name" value="UNCHARACTERIZED PROTEIN YJGR-RELATED"/>
    <property type="match status" value="1"/>
</dbReference>
<keyword evidence="2" id="KW-1185">Reference proteome</keyword>
<dbReference type="InterPro" id="IPR051162">
    <property type="entry name" value="T4SS_component"/>
</dbReference>
<dbReference type="OrthoDB" id="5555485at2"/>
<dbReference type="PANTHER" id="PTHR30121:SF6">
    <property type="entry name" value="SLR6007 PROTEIN"/>
    <property type="match status" value="1"/>
</dbReference>
<accession>A0A2N5X045</accession>
<dbReference type="InterPro" id="IPR025955">
    <property type="entry name" value="TraC/Conjuga_ATPase"/>
</dbReference>
<dbReference type="InterPro" id="IPR022303">
    <property type="entry name" value="Conjug_Trfer_ATPase"/>
</dbReference>